<sequence length="185" mass="20177">MAKDPVASQVLPTRKQALKVGKMLGCTGAHKKGDGWGLCESEEALMILIKKGSAAYREHRDGSKSACCSGCEEKQPHASDKKFVFGTRDEAQAAASEVGCLGAHQMGVGKWMPCDTHETYVAARNSPNVRRIVIETPTMKRRKRVIELPRVSKRSTRNWEPFINRGVRGIETLPGGGLVSGKQDS</sequence>
<accession>A0A382HV70</accession>
<name>A0A382HV70_9ZZZZ</name>
<dbReference type="EMBL" id="UINC01063406">
    <property type="protein sequence ID" value="SVB91015.1"/>
    <property type="molecule type" value="Genomic_DNA"/>
</dbReference>
<dbReference type="InterPro" id="IPR022196">
    <property type="entry name" value="DUF3721"/>
</dbReference>
<dbReference type="Pfam" id="PF12518">
    <property type="entry name" value="DUF3721"/>
    <property type="match status" value="1"/>
</dbReference>
<proteinExistence type="predicted"/>
<organism evidence="1">
    <name type="scientific">marine metagenome</name>
    <dbReference type="NCBI Taxonomy" id="408172"/>
    <lineage>
        <taxon>unclassified sequences</taxon>
        <taxon>metagenomes</taxon>
        <taxon>ecological metagenomes</taxon>
    </lineage>
</organism>
<dbReference type="AlphaFoldDB" id="A0A382HV70"/>
<evidence type="ECO:0000313" key="1">
    <source>
        <dbReference type="EMBL" id="SVB91015.1"/>
    </source>
</evidence>
<reference evidence="1" key="1">
    <citation type="submission" date="2018-05" db="EMBL/GenBank/DDBJ databases">
        <authorList>
            <person name="Lanie J.A."/>
            <person name="Ng W.-L."/>
            <person name="Kazmierczak K.M."/>
            <person name="Andrzejewski T.M."/>
            <person name="Davidsen T.M."/>
            <person name="Wayne K.J."/>
            <person name="Tettelin H."/>
            <person name="Glass J.I."/>
            <person name="Rusch D."/>
            <person name="Podicherti R."/>
            <person name="Tsui H.-C.T."/>
            <person name="Winkler M.E."/>
        </authorList>
    </citation>
    <scope>NUCLEOTIDE SEQUENCE</scope>
</reference>
<gene>
    <name evidence="1" type="ORF">METZ01_LOCUS243869</name>
</gene>
<protein>
    <submittedName>
        <fullName evidence="1">Uncharacterized protein</fullName>
    </submittedName>
</protein>